<dbReference type="Gene3D" id="1.20.1250.20">
    <property type="entry name" value="MFS general substrate transporter like domains"/>
    <property type="match status" value="1"/>
</dbReference>
<feature type="transmembrane region" description="Helical" evidence="6">
    <location>
        <begin position="96"/>
        <end position="122"/>
    </location>
</feature>
<dbReference type="SUPFAM" id="SSF103473">
    <property type="entry name" value="MFS general substrate transporter"/>
    <property type="match status" value="1"/>
</dbReference>
<reference evidence="7 8" key="1">
    <citation type="journal article" date="2019" name="Nat. Plants">
        <title>Genome sequencing of Musa balbisiana reveals subgenome evolution and function divergence in polyploid bananas.</title>
        <authorList>
            <person name="Yao X."/>
        </authorList>
    </citation>
    <scope>NUCLEOTIDE SEQUENCE [LARGE SCALE GENOMIC DNA]</scope>
    <source>
        <strain evidence="8">cv. DH-PKW</strain>
        <tissue evidence="7">Leaves</tissue>
    </source>
</reference>
<gene>
    <name evidence="7" type="ORF">C4D60_Mb05t26280</name>
</gene>
<dbReference type="AlphaFoldDB" id="A0A4S8JYY7"/>
<feature type="transmembrane region" description="Helical" evidence="6">
    <location>
        <begin position="212"/>
        <end position="234"/>
    </location>
</feature>
<feature type="transmembrane region" description="Helical" evidence="6">
    <location>
        <begin position="142"/>
        <end position="166"/>
    </location>
</feature>
<evidence type="ECO:0008006" key="9">
    <source>
        <dbReference type="Google" id="ProtNLM"/>
    </source>
</evidence>
<dbReference type="GO" id="GO:0022857">
    <property type="term" value="F:transmembrane transporter activity"/>
    <property type="evidence" value="ECO:0007669"/>
    <property type="project" value="InterPro"/>
</dbReference>
<dbReference type="EMBL" id="PYDT01000003">
    <property type="protein sequence ID" value="THU67590.1"/>
    <property type="molecule type" value="Genomic_DNA"/>
</dbReference>
<proteinExistence type="inferred from homology"/>
<evidence type="ECO:0000256" key="2">
    <source>
        <dbReference type="ARBA" id="ARBA00005982"/>
    </source>
</evidence>
<evidence type="ECO:0000256" key="3">
    <source>
        <dbReference type="ARBA" id="ARBA00022692"/>
    </source>
</evidence>
<keyword evidence="4 6" id="KW-1133">Transmembrane helix</keyword>
<evidence type="ECO:0000256" key="1">
    <source>
        <dbReference type="ARBA" id="ARBA00004141"/>
    </source>
</evidence>
<protein>
    <recommendedName>
        <fullName evidence="9">Major facilitator superfamily (MFS) profile domain-containing protein</fullName>
    </recommendedName>
</protein>
<dbReference type="PANTHER" id="PTHR11654">
    <property type="entry name" value="OLIGOPEPTIDE TRANSPORTER-RELATED"/>
    <property type="match status" value="1"/>
</dbReference>
<evidence type="ECO:0000256" key="6">
    <source>
        <dbReference type="SAM" id="Phobius"/>
    </source>
</evidence>
<keyword evidence="8" id="KW-1185">Reference proteome</keyword>
<evidence type="ECO:0000256" key="5">
    <source>
        <dbReference type="ARBA" id="ARBA00023136"/>
    </source>
</evidence>
<comment type="subcellular location">
    <subcellularLocation>
        <location evidence="1">Membrane</location>
        <topology evidence="1">Multi-pass membrane protein</topology>
    </subcellularLocation>
</comment>
<evidence type="ECO:0000313" key="8">
    <source>
        <dbReference type="Proteomes" id="UP000317650"/>
    </source>
</evidence>
<keyword evidence="5 6" id="KW-0472">Membrane</keyword>
<dbReference type="GO" id="GO:0016020">
    <property type="term" value="C:membrane"/>
    <property type="evidence" value="ECO:0007669"/>
    <property type="project" value="UniProtKB-SubCell"/>
</dbReference>
<dbReference type="InterPro" id="IPR036259">
    <property type="entry name" value="MFS_trans_sf"/>
</dbReference>
<evidence type="ECO:0000313" key="7">
    <source>
        <dbReference type="EMBL" id="THU67590.1"/>
    </source>
</evidence>
<organism evidence="7 8">
    <name type="scientific">Musa balbisiana</name>
    <name type="common">Banana</name>
    <dbReference type="NCBI Taxonomy" id="52838"/>
    <lineage>
        <taxon>Eukaryota</taxon>
        <taxon>Viridiplantae</taxon>
        <taxon>Streptophyta</taxon>
        <taxon>Embryophyta</taxon>
        <taxon>Tracheophyta</taxon>
        <taxon>Spermatophyta</taxon>
        <taxon>Magnoliopsida</taxon>
        <taxon>Liliopsida</taxon>
        <taxon>Zingiberales</taxon>
        <taxon>Musaceae</taxon>
        <taxon>Musa</taxon>
    </lineage>
</organism>
<feature type="transmembrane region" description="Helical" evidence="6">
    <location>
        <begin position="417"/>
        <end position="438"/>
    </location>
</feature>
<comment type="caution">
    <text evidence="7">The sequence shown here is derived from an EMBL/GenBank/DDBJ whole genome shotgun (WGS) entry which is preliminary data.</text>
</comment>
<feature type="transmembrane region" description="Helical" evidence="6">
    <location>
        <begin position="375"/>
        <end position="397"/>
    </location>
</feature>
<name>A0A4S8JYY7_MUSBA</name>
<accession>A0A4S8JYY7</accession>
<dbReference type="Pfam" id="PF00854">
    <property type="entry name" value="PTR2"/>
    <property type="match status" value="1"/>
</dbReference>
<keyword evidence="3 6" id="KW-0812">Transmembrane</keyword>
<sequence>MEVRGQERSRCLNDERRKGGLKTLPFIFDEALEHAANEVSEKLAVVGFSANMISYFTQQLHMPLTKAANTLTNFNGTASLTPLLGAFLADSCVGRFWTIAVASIFYQIGMITLTISAALPLFRPPQCTGDHNCEEASAWQLAVLYVALLLSAIGAGGIRPCVVAFGADQFDESDPKEKTKTWSFFNWYYFCMGVSILLAVTVVVYIQDNVGWGWGLGVPTIAMGISVVSFAAGYPMYRRLEPSGSPFTRLAQVAVAAVRKRKVAMVADPSCLYENDDMDAPISLSGKLVHTKQISFLDKAAIVTADDQATENSGSRPNPWRLSTVHRVEELKSVIRMAPIWAAGILVITAYAQQNTFSIQQARTMDRRLSPRSAFSIPPGSMTVFTMLAMLLTISLYDRALVPLARRFTGLHRGISFLHRMGVGFAFSAVATLVAGFVEVRRKRAAASHGLLDDSAATIPISAFWLVPQYALHGIAEAFTSVGHLEFFYDQAPESMRSTATALFWMSISAGSYFSTLLVSMVHRYSAGEDGSNWLPDNLNRGRLEYLYWIITFLQVLNLLYYMICAKYYTFKPVQSRRRTDEGAVELNNKV</sequence>
<feature type="transmembrane region" description="Helical" evidence="6">
    <location>
        <begin position="503"/>
        <end position="526"/>
    </location>
</feature>
<dbReference type="STRING" id="52838.A0A4S8JYY7"/>
<dbReference type="Proteomes" id="UP000317650">
    <property type="component" value="Chromosome 5"/>
</dbReference>
<comment type="similarity">
    <text evidence="2">Belongs to the major facilitator superfamily. Proton-dependent oligopeptide transporter (POT/PTR) (TC 2.A.17) family.</text>
</comment>
<dbReference type="InterPro" id="IPR000109">
    <property type="entry name" value="POT_fam"/>
</dbReference>
<evidence type="ECO:0000256" key="4">
    <source>
        <dbReference type="ARBA" id="ARBA00022989"/>
    </source>
</evidence>
<feature type="transmembrane region" description="Helical" evidence="6">
    <location>
        <begin position="546"/>
        <end position="569"/>
    </location>
</feature>
<feature type="transmembrane region" description="Helical" evidence="6">
    <location>
        <begin position="187"/>
        <end position="206"/>
    </location>
</feature>